<feature type="region of interest" description="Disordered" evidence="1">
    <location>
        <begin position="1"/>
        <end position="35"/>
    </location>
</feature>
<sequence length="266" mass="29856">NGTDTQGPEELSQAASYASHNNAEEQEQTKAPYIKLAIPHYHHDTHTEEPVGQTWPNANTYDIPAPIPVKTIYDRFDKQEEFPNEYLGFNHSSKRKAPPTRAKGTLIQPGQARHAARVSKQQEDDRLSKAEDAKTDIHYDRLQEQWSQFNDDKKRIYPDPAFYLPPPGTGQYSSVTSIVADSDCWPPPKPPPVVVEVNLLPILLAVPVSPSQYVPFRPSLSDSVHKLFNHKLAAVYEPAKPNFMIATPFRLLGNSLTADHQPSEDT</sequence>
<comment type="caution">
    <text evidence="2">The sequence shown here is derived from an EMBL/GenBank/DDBJ whole genome shotgun (WGS) entry which is preliminary data.</text>
</comment>
<gene>
    <name evidence="2" type="ORF">E3Q03_04453</name>
</gene>
<feature type="non-terminal residue" evidence="2">
    <location>
        <position position="1"/>
    </location>
</feature>
<organism evidence="2 3">
    <name type="scientific">Wallemia mellicola</name>
    <dbReference type="NCBI Taxonomy" id="1708541"/>
    <lineage>
        <taxon>Eukaryota</taxon>
        <taxon>Fungi</taxon>
        <taxon>Dikarya</taxon>
        <taxon>Basidiomycota</taxon>
        <taxon>Wallemiomycotina</taxon>
        <taxon>Wallemiomycetes</taxon>
        <taxon>Wallemiales</taxon>
        <taxon>Wallemiaceae</taxon>
        <taxon>Wallemia</taxon>
    </lineage>
</organism>
<evidence type="ECO:0000313" key="3">
    <source>
        <dbReference type="Proteomes" id="UP000305362"/>
    </source>
</evidence>
<dbReference type="EMBL" id="SPRV01000126">
    <property type="protein sequence ID" value="TIC57261.1"/>
    <property type="molecule type" value="Genomic_DNA"/>
</dbReference>
<feature type="compositionally biased region" description="Basic and acidic residues" evidence="1">
    <location>
        <begin position="120"/>
        <end position="132"/>
    </location>
</feature>
<name>A0AB74K903_9BASI</name>
<reference evidence="2 3" key="1">
    <citation type="submission" date="2019-03" db="EMBL/GenBank/DDBJ databases">
        <title>Sequencing 25 genomes of Wallemia mellicola.</title>
        <authorList>
            <person name="Gostincar C."/>
        </authorList>
    </citation>
    <scope>NUCLEOTIDE SEQUENCE [LARGE SCALE GENOMIC DNA]</scope>
    <source>
        <strain evidence="2 3">EXF-1277</strain>
    </source>
</reference>
<proteinExistence type="predicted"/>
<feature type="region of interest" description="Disordered" evidence="1">
    <location>
        <begin position="89"/>
        <end position="132"/>
    </location>
</feature>
<dbReference type="Proteomes" id="UP000305362">
    <property type="component" value="Unassembled WGS sequence"/>
</dbReference>
<evidence type="ECO:0000256" key="1">
    <source>
        <dbReference type="SAM" id="MobiDB-lite"/>
    </source>
</evidence>
<accession>A0AB74K903</accession>
<evidence type="ECO:0000313" key="2">
    <source>
        <dbReference type="EMBL" id="TIC57261.1"/>
    </source>
</evidence>
<dbReference type="AlphaFoldDB" id="A0AB74K903"/>
<protein>
    <submittedName>
        <fullName evidence="2">Uncharacterized protein</fullName>
    </submittedName>
</protein>